<keyword evidence="10" id="KW-1185">Reference proteome</keyword>
<dbReference type="EMBL" id="FP929138">
    <property type="protein sequence ID" value="CBY01106.1"/>
    <property type="molecule type" value="Genomic_DNA"/>
</dbReference>
<gene>
    <name evidence="9" type="ORF">LEMA_P022360.1</name>
</gene>
<dbReference type="PANTHER" id="PTHR43215:SF14">
    <property type="entry name" value="RADIAL SPOKE HEAD 1 HOMOLOG"/>
    <property type="match status" value="1"/>
</dbReference>
<dbReference type="RefSeq" id="XP_003844585.1">
    <property type="nucleotide sequence ID" value="XM_003844537.1"/>
</dbReference>
<dbReference type="SUPFAM" id="SSF82185">
    <property type="entry name" value="Histone H3 K4-specific methyltransferase SET7/9 N-terminal domain"/>
    <property type="match status" value="1"/>
</dbReference>
<feature type="compositionally biased region" description="Low complexity" evidence="6">
    <location>
        <begin position="153"/>
        <end position="178"/>
    </location>
</feature>
<dbReference type="STRING" id="985895.E5ABR5"/>
<dbReference type="Proteomes" id="UP000002668">
    <property type="component" value="Genome"/>
</dbReference>
<keyword evidence="5" id="KW-0863">Zinc-finger</keyword>
<dbReference type="Pfam" id="PF13920">
    <property type="entry name" value="zf-C3HC4_3"/>
    <property type="match status" value="1"/>
</dbReference>
<keyword evidence="4" id="KW-0833">Ubl conjugation pathway</keyword>
<dbReference type="Gene3D" id="3.90.70.10">
    <property type="entry name" value="Cysteine proteinases"/>
    <property type="match status" value="1"/>
</dbReference>
<organism evidence="10">
    <name type="scientific">Leptosphaeria maculans (strain JN3 / isolate v23.1.3 / race Av1-4-5-6-7-8)</name>
    <name type="common">Blackleg fungus</name>
    <name type="synonym">Phoma lingam</name>
    <dbReference type="NCBI Taxonomy" id="985895"/>
    <lineage>
        <taxon>Eukaryota</taxon>
        <taxon>Fungi</taxon>
        <taxon>Dikarya</taxon>
        <taxon>Ascomycota</taxon>
        <taxon>Pezizomycotina</taxon>
        <taxon>Dothideomycetes</taxon>
        <taxon>Pleosporomycetidae</taxon>
        <taxon>Pleosporales</taxon>
        <taxon>Pleosporineae</taxon>
        <taxon>Leptosphaeriaceae</taxon>
        <taxon>Plenodomus</taxon>
        <taxon>Plenodomus lingam/Leptosphaeria maculans species complex</taxon>
    </lineage>
</organism>
<evidence type="ECO:0000256" key="2">
    <source>
        <dbReference type="ARBA" id="ARBA00022490"/>
    </source>
</evidence>
<dbReference type="SMART" id="SM00184">
    <property type="entry name" value="RING"/>
    <property type="match status" value="1"/>
</dbReference>
<feature type="domain" description="RING-type" evidence="7">
    <location>
        <begin position="1350"/>
        <end position="1385"/>
    </location>
</feature>
<dbReference type="HOGENOM" id="CLU_002789_0_0_1"/>
<dbReference type="OrthoDB" id="294378at2759"/>
<dbReference type="Pfam" id="PF12436">
    <property type="entry name" value="USP7_ICP0_bdg"/>
    <property type="match status" value="1"/>
</dbReference>
<feature type="compositionally biased region" description="Basic and acidic residues" evidence="6">
    <location>
        <begin position="320"/>
        <end position="335"/>
    </location>
</feature>
<keyword evidence="5" id="KW-0862">Zinc</keyword>
<dbReference type="eggNOG" id="KOG1101">
    <property type="taxonomic scope" value="Eukaryota"/>
</dbReference>
<feature type="compositionally biased region" description="Pro residues" evidence="6">
    <location>
        <begin position="1105"/>
        <end position="1117"/>
    </location>
</feature>
<reference evidence="10" key="1">
    <citation type="journal article" date="2011" name="Nat. Commun.">
        <title>Effector diversification within compartments of the Leptosphaeria maculans genome affected by Repeat-Induced Point mutations.</title>
        <authorList>
            <person name="Rouxel T."/>
            <person name="Grandaubert J."/>
            <person name="Hane J.K."/>
            <person name="Hoede C."/>
            <person name="van de Wouw A.P."/>
            <person name="Couloux A."/>
            <person name="Dominguez V."/>
            <person name="Anthouard V."/>
            <person name="Bally P."/>
            <person name="Bourras S."/>
            <person name="Cozijnsen A.J."/>
            <person name="Ciuffetti L.M."/>
            <person name="Degrave A."/>
            <person name="Dilmaghani A."/>
            <person name="Duret L."/>
            <person name="Fudal I."/>
            <person name="Goodwin S.B."/>
            <person name="Gout L."/>
            <person name="Glaser N."/>
            <person name="Linglin J."/>
            <person name="Kema G.H.J."/>
            <person name="Lapalu N."/>
            <person name="Lawrence C.B."/>
            <person name="May K."/>
            <person name="Meyer M."/>
            <person name="Ollivier B."/>
            <person name="Poulain J."/>
            <person name="Schoch C.L."/>
            <person name="Simon A."/>
            <person name="Spatafora J.W."/>
            <person name="Stachowiak A."/>
            <person name="Turgeon B.G."/>
            <person name="Tyler B.M."/>
            <person name="Vincent D."/>
            <person name="Weissenbach J."/>
            <person name="Amselem J."/>
            <person name="Quesneville H."/>
            <person name="Oliver R.P."/>
            <person name="Wincker P."/>
            <person name="Balesdent M.-H."/>
            <person name="Howlett B.J."/>
        </authorList>
    </citation>
    <scope>NUCLEOTIDE SEQUENCE [LARGE SCALE GENOMIC DNA]</scope>
    <source>
        <strain evidence="10">JN3 / isolate v23.1.3 / race Av1-4-5-6-7-8</strain>
    </source>
</reference>
<feature type="compositionally biased region" description="Pro residues" evidence="6">
    <location>
        <begin position="179"/>
        <end position="190"/>
    </location>
</feature>
<feature type="compositionally biased region" description="Polar residues" evidence="6">
    <location>
        <begin position="42"/>
        <end position="55"/>
    </location>
</feature>
<dbReference type="InterPro" id="IPR008974">
    <property type="entry name" value="TRAF-like"/>
</dbReference>
<feature type="region of interest" description="Disordered" evidence="6">
    <location>
        <begin position="119"/>
        <end position="237"/>
    </location>
</feature>
<dbReference type="GeneID" id="13291746"/>
<evidence type="ECO:0000259" key="8">
    <source>
        <dbReference type="PROSITE" id="PS50144"/>
    </source>
</evidence>
<dbReference type="eggNOG" id="KOG0229">
    <property type="taxonomic scope" value="Eukaryota"/>
</dbReference>
<evidence type="ECO:0000256" key="5">
    <source>
        <dbReference type="PROSITE-ProRule" id="PRU00175"/>
    </source>
</evidence>
<feature type="domain" description="MATH" evidence="8">
    <location>
        <begin position="258"/>
        <end position="458"/>
    </location>
</feature>
<evidence type="ECO:0000259" key="7">
    <source>
        <dbReference type="PROSITE" id="PS50089"/>
    </source>
</evidence>
<evidence type="ECO:0000256" key="1">
    <source>
        <dbReference type="ARBA" id="ARBA00004496"/>
    </source>
</evidence>
<dbReference type="SUPFAM" id="SSF49599">
    <property type="entry name" value="TRAF domain-like"/>
    <property type="match status" value="1"/>
</dbReference>
<dbReference type="OMA" id="FHPDLDD"/>
<dbReference type="InterPro" id="IPR024729">
    <property type="entry name" value="USP7_ICP0-binding_dom"/>
</dbReference>
<dbReference type="VEuPathDB" id="FungiDB:LEMA_P022360.1"/>
<dbReference type="SMART" id="SM00698">
    <property type="entry name" value="MORN"/>
    <property type="match status" value="4"/>
</dbReference>
<comment type="subcellular location">
    <subcellularLocation>
        <location evidence="1">Cytoplasm</location>
    </subcellularLocation>
</comment>
<dbReference type="PROSITE" id="PS50144">
    <property type="entry name" value="MATH"/>
    <property type="match status" value="1"/>
</dbReference>
<dbReference type="Gene3D" id="3.10.20.90">
    <property type="entry name" value="Phosphatidylinositol 3-kinase Catalytic Subunit, Chain A, domain 1"/>
    <property type="match status" value="1"/>
</dbReference>
<dbReference type="SUPFAM" id="SSF57850">
    <property type="entry name" value="RING/U-box"/>
    <property type="match status" value="1"/>
</dbReference>
<dbReference type="GO" id="GO:0008270">
    <property type="term" value="F:zinc ion binding"/>
    <property type="evidence" value="ECO:0007669"/>
    <property type="project" value="UniProtKB-KW"/>
</dbReference>
<evidence type="ECO:0000313" key="10">
    <source>
        <dbReference type="Proteomes" id="UP000002668"/>
    </source>
</evidence>
<proteinExistence type="predicted"/>
<feature type="compositionally biased region" description="Acidic residues" evidence="6">
    <location>
        <begin position="216"/>
        <end position="225"/>
    </location>
</feature>
<dbReference type="InterPro" id="IPR013083">
    <property type="entry name" value="Znf_RING/FYVE/PHD"/>
</dbReference>
<dbReference type="eggNOG" id="KOG1863">
    <property type="taxonomic scope" value="Eukaryota"/>
</dbReference>
<keyword evidence="3" id="KW-0677">Repeat</keyword>
<dbReference type="InterPro" id="IPR002083">
    <property type="entry name" value="MATH/TRAF_dom"/>
</dbReference>
<evidence type="ECO:0000256" key="3">
    <source>
        <dbReference type="ARBA" id="ARBA00022737"/>
    </source>
</evidence>
<dbReference type="GO" id="GO:0140096">
    <property type="term" value="F:catalytic activity, acting on a protein"/>
    <property type="evidence" value="ECO:0007669"/>
    <property type="project" value="UniProtKB-ARBA"/>
</dbReference>
<sequence>MAAVEQPHFMQRTPTPSFSSPLDHLDARPSSSSPPPQPSPSADGNMSSSHPTTVGQRHDREDADMEDASLTNGLPQPSIEAPASREQAPTAIAVQVAALDDNAMDTTPDAEVELVLPDAPVGQHGATLVTPPSPAPNSGAQVEEADNAPNPPAAFNENASVPAPIVPPVDAAVPVDPTAQPPPPPPPPIEPAHSDSDSSDDDDGLPAWHPIQEDTSSPDEDELKEMEESTEHSALDHEYWESKAFVPLEEPEYTAGETGRIEWTIDAYNGTREKPNRDLVMKSEVVTIGGHQWQIKFYPKGNDSDYLSVYLECLSVMKPKEEDKEEGEKDGDSSKETSTGTIQREKKPHGAKGDVEEASEDASAPLIPIDAQHAPLPLLGSKQIPKRKCVAAQVSVVLYNPTEPRVHYSKSALHRFCSGSPDWGWTRFHGPYYDIAHRMRGQRQALLRHDKLAFTAYIRIVEDETNCLWEHPNPENPWDSFAMTGLQGLMLGEDASAPGGNMISAIASWMLFKPFRTLLYNVKAPDVYREPLLRPKPLINALQKVLYLLRTQVEPGAGAIALDDVLDALEWYGMHERLDKLDVIETWEVLRLKLEEELADTGYASALQAICGPKRDYSVDIPTYRVPVVGVHSMQQAIDKSPGFTVAGQPLPELLTIEMERQNFDLKTRSYVKVLNKVTLDDHVKVNGTNYTLYGFVVHKQTLQSYVYQPILRPEGPGSRWYSYSDSKDENQVKCLTKRQAIDAHEGKPGTEQIVGNDAVAYVAMYVRDDVAHNAFTADAQSEQWAVPAWIVADTEKGNPSSISKVPSDDPDATAAQNSNVETDTEPAKTWNFQVYHSRLFSQHEGPGIIDVYDPNYQANSDLVQTVSVSSKDGCKEVREKLAAAFEDIRDPRQVKFWFLDPIRGALGRPNLLGTGKTEYSSGTYDHYADTTEWDLGDSSCMSRVWVHVIDFEQLPELPKETESLAEKTGGELTQARQTPPVAEPLQAQSANAGNGASAWGVFPPVQVISRSEDTPMSEPDESMFEPAALSGVEPIVSPPITTTGGTDTAMTEDRLGPVGASPAVDPLDRGPEPVALGDTEMSGTQEDMPPPPPPPADITAELRQPPPPARVPSPQPPPDEIYFFLKFWNPETQTLESRGSHIALKSDKVDETVTKILSIPPESQKKILMWEEEELSSTRAIKPRRSFAQADLHNTTILIVGLVLTPSQRDELASQAAFADPEPYLAYRAFARNFPHRVNGHFTYNYFSAESYKGEIKSSHGHGHGTLIYHSGATYTGTFRLGQRHGHGLHTFQNGDSYDGDWQADAQHGSGTFVEAATGNTYVGGWQANKRFGEGVTHWKSAQEAERLCRICWEDEAVAAFYDCGHVVACLPCAREVQACPVCRKRVVTVLRLFYVA</sequence>
<feature type="region of interest" description="Disordered" evidence="6">
    <location>
        <begin position="798"/>
        <end position="825"/>
    </location>
</feature>
<feature type="region of interest" description="Disordered" evidence="6">
    <location>
        <begin position="1057"/>
        <end position="1117"/>
    </location>
</feature>
<dbReference type="InterPro" id="IPR001841">
    <property type="entry name" value="Znf_RING"/>
</dbReference>
<dbReference type="PANTHER" id="PTHR43215">
    <property type="entry name" value="RADIAL SPOKE HEAD 1 HOMOLOG"/>
    <property type="match status" value="1"/>
</dbReference>
<protein>
    <submittedName>
        <fullName evidence="9">Similar to MATH and UCH domain containing protein</fullName>
    </submittedName>
</protein>
<dbReference type="InParanoid" id="E5ABR5"/>
<dbReference type="Pfam" id="PF02493">
    <property type="entry name" value="MORN"/>
    <property type="match status" value="4"/>
</dbReference>
<evidence type="ECO:0000313" key="9">
    <source>
        <dbReference type="EMBL" id="CBY01106.1"/>
    </source>
</evidence>
<dbReference type="Pfam" id="PF22486">
    <property type="entry name" value="MATH_2"/>
    <property type="match status" value="1"/>
</dbReference>
<evidence type="ECO:0000256" key="6">
    <source>
        <dbReference type="SAM" id="MobiDB-lite"/>
    </source>
</evidence>
<dbReference type="Gene3D" id="2.60.210.10">
    <property type="entry name" value="Apoptosis, Tumor Necrosis Factor Receptor Associated Protein 2, Chain A"/>
    <property type="match status" value="1"/>
</dbReference>
<dbReference type="Gene3D" id="3.30.40.10">
    <property type="entry name" value="Zinc/RING finger domain, C3HC4 (zinc finger)"/>
    <property type="match status" value="1"/>
</dbReference>
<feature type="region of interest" description="Disordered" evidence="6">
    <location>
        <begin position="1"/>
        <end position="87"/>
    </location>
</feature>
<feature type="compositionally biased region" description="Basic and acidic residues" evidence="6">
    <location>
        <begin position="226"/>
        <end position="237"/>
    </location>
</feature>
<dbReference type="InterPro" id="IPR003409">
    <property type="entry name" value="MORN"/>
</dbReference>
<keyword evidence="2" id="KW-0963">Cytoplasm</keyword>
<keyword evidence="5" id="KW-0479">Metal-binding</keyword>
<dbReference type="SUPFAM" id="SSF54001">
    <property type="entry name" value="Cysteine proteinases"/>
    <property type="match status" value="1"/>
</dbReference>
<dbReference type="InterPro" id="IPR038765">
    <property type="entry name" value="Papain-like_cys_pep_sf"/>
</dbReference>
<name>E5ABR5_LEPMJ</name>
<accession>E5ABR5</accession>
<dbReference type="PROSITE" id="PS50089">
    <property type="entry name" value="ZF_RING_2"/>
    <property type="match status" value="1"/>
</dbReference>
<feature type="region of interest" description="Disordered" evidence="6">
    <location>
        <begin position="320"/>
        <end position="362"/>
    </location>
</feature>
<evidence type="ECO:0000256" key="4">
    <source>
        <dbReference type="ARBA" id="ARBA00022786"/>
    </source>
</evidence>
<dbReference type="GO" id="GO:0005737">
    <property type="term" value="C:cytoplasm"/>
    <property type="evidence" value="ECO:0007669"/>
    <property type="project" value="UniProtKB-SubCell"/>
</dbReference>